<evidence type="ECO:0000256" key="3">
    <source>
        <dbReference type="SAM" id="SignalP"/>
    </source>
</evidence>
<dbReference type="Proteomes" id="UP000569914">
    <property type="component" value="Unassembled WGS sequence"/>
</dbReference>
<dbReference type="RefSeq" id="WP_218871614.1">
    <property type="nucleotide sequence ID" value="NZ_JACCBU010000001.1"/>
</dbReference>
<proteinExistence type="inferred from homology"/>
<dbReference type="SMART" id="SM00062">
    <property type="entry name" value="PBPb"/>
    <property type="match status" value="1"/>
</dbReference>
<comment type="caution">
    <text evidence="5">The sequence shown here is derived from an EMBL/GenBank/DDBJ whole genome shotgun (WGS) entry which is preliminary data.</text>
</comment>
<dbReference type="PANTHER" id="PTHR35841">
    <property type="entry name" value="PHOSPHONATES-BINDING PERIPLASMIC PROTEIN"/>
    <property type="match status" value="1"/>
</dbReference>
<accession>A0A7Y9LFT5</accession>
<dbReference type="NCBIfam" id="TIGR01098">
    <property type="entry name" value="3A0109s03R"/>
    <property type="match status" value="1"/>
</dbReference>
<protein>
    <submittedName>
        <fullName evidence="5">Phosphonate transport system substrate-binding protein</fullName>
    </submittedName>
</protein>
<dbReference type="PROSITE" id="PS51257">
    <property type="entry name" value="PROKAR_LIPOPROTEIN"/>
    <property type="match status" value="1"/>
</dbReference>
<evidence type="ECO:0000313" key="5">
    <source>
        <dbReference type="EMBL" id="NYE74446.1"/>
    </source>
</evidence>
<dbReference type="GO" id="GO:0043190">
    <property type="term" value="C:ATP-binding cassette (ABC) transporter complex"/>
    <property type="evidence" value="ECO:0007669"/>
    <property type="project" value="InterPro"/>
</dbReference>
<dbReference type="Pfam" id="PF12974">
    <property type="entry name" value="Phosphonate-bd"/>
    <property type="match status" value="1"/>
</dbReference>
<reference evidence="5 6" key="1">
    <citation type="submission" date="2020-07" db="EMBL/GenBank/DDBJ databases">
        <title>Sequencing the genomes of 1000 actinobacteria strains.</title>
        <authorList>
            <person name="Klenk H.-P."/>
        </authorList>
    </citation>
    <scope>NUCLEOTIDE SEQUENCE [LARGE SCALE GENOMIC DNA]</scope>
    <source>
        <strain evidence="5 6">DSM 22083</strain>
    </source>
</reference>
<dbReference type="GO" id="GO:0055085">
    <property type="term" value="P:transmembrane transport"/>
    <property type="evidence" value="ECO:0007669"/>
    <property type="project" value="InterPro"/>
</dbReference>
<name>A0A7Y9LFT5_9ACTN</name>
<evidence type="ECO:0000256" key="1">
    <source>
        <dbReference type="ARBA" id="ARBA00007162"/>
    </source>
</evidence>
<dbReference type="EMBL" id="JACCBU010000001">
    <property type="protein sequence ID" value="NYE74446.1"/>
    <property type="molecule type" value="Genomic_DNA"/>
</dbReference>
<dbReference type="SUPFAM" id="SSF53850">
    <property type="entry name" value="Periplasmic binding protein-like II"/>
    <property type="match status" value="1"/>
</dbReference>
<dbReference type="CDD" id="cd01071">
    <property type="entry name" value="PBP2_PhnD_like"/>
    <property type="match status" value="1"/>
</dbReference>
<gene>
    <name evidence="5" type="ORF">BKA15_005775</name>
</gene>
<evidence type="ECO:0000259" key="4">
    <source>
        <dbReference type="SMART" id="SM00062"/>
    </source>
</evidence>
<dbReference type="Gene3D" id="3.40.190.10">
    <property type="entry name" value="Periplasmic binding protein-like II"/>
    <property type="match status" value="2"/>
</dbReference>
<keyword evidence="2 3" id="KW-0732">Signal</keyword>
<feature type="chain" id="PRO_5039586514" evidence="3">
    <location>
        <begin position="32"/>
        <end position="311"/>
    </location>
</feature>
<evidence type="ECO:0000313" key="6">
    <source>
        <dbReference type="Proteomes" id="UP000569914"/>
    </source>
</evidence>
<dbReference type="InterPro" id="IPR001638">
    <property type="entry name" value="Solute-binding_3/MltF_N"/>
</dbReference>
<dbReference type="PANTHER" id="PTHR35841:SF1">
    <property type="entry name" value="PHOSPHONATES-BINDING PERIPLASMIC PROTEIN"/>
    <property type="match status" value="1"/>
</dbReference>
<feature type="domain" description="Solute-binding protein family 3/N-terminal" evidence="4">
    <location>
        <begin position="50"/>
        <end position="282"/>
    </location>
</feature>
<keyword evidence="6" id="KW-1185">Reference proteome</keyword>
<feature type="signal peptide" evidence="3">
    <location>
        <begin position="1"/>
        <end position="31"/>
    </location>
</feature>
<evidence type="ECO:0000256" key="2">
    <source>
        <dbReference type="ARBA" id="ARBA00022729"/>
    </source>
</evidence>
<organism evidence="5 6">
    <name type="scientific">Microlunatus parietis</name>
    <dbReference type="NCBI Taxonomy" id="682979"/>
    <lineage>
        <taxon>Bacteria</taxon>
        <taxon>Bacillati</taxon>
        <taxon>Actinomycetota</taxon>
        <taxon>Actinomycetes</taxon>
        <taxon>Propionibacteriales</taxon>
        <taxon>Propionibacteriaceae</taxon>
        <taxon>Microlunatus</taxon>
    </lineage>
</organism>
<comment type="similarity">
    <text evidence="1">Belongs to the phosphate/phosphite/phosphonate binding protein family.</text>
</comment>
<sequence length="311" mass="32424">MINTTRPPSRPRTLTKIIAAGMLVLGLIATGACSGAATSAAESPTCPGGKIRFGVEPFEDPAKLVPAYQVLAGALGEKLNCPVELQVVQDYSAEVLAMQNGNLELAQFGPLGYVFASQRANAEPIASFADASGTLSTYTAGIWVPKDSAITDVAGLAGHSLALSDPGSTSGDALPRQALTEAGVIDQVKVDYAGGHPEALLALINGKVDAAEINSQQLATATKEGTFDQQAYRRIWTSAEIPNDPITVAGDLDPAFKDAVRTALLELPTDKVAEVGAFLDVEPGPMVEVTEETYRPLFELAETLGLTEADV</sequence>
<dbReference type="InterPro" id="IPR005770">
    <property type="entry name" value="PhnD"/>
</dbReference>
<dbReference type="AlphaFoldDB" id="A0A7Y9LFT5"/>